<dbReference type="AlphaFoldDB" id="A0A839QU66"/>
<keyword evidence="2" id="KW-1185">Reference proteome</keyword>
<sequence>MENTSKRQKNSEKKKFGTAEYLGLGSLLANLGRFIWEIFSKG</sequence>
<evidence type="ECO:0000313" key="2">
    <source>
        <dbReference type="Proteomes" id="UP000523000"/>
    </source>
</evidence>
<dbReference type="Proteomes" id="UP000523000">
    <property type="component" value="Unassembled WGS sequence"/>
</dbReference>
<dbReference type="EMBL" id="JACHVS010000003">
    <property type="protein sequence ID" value="MBB2997506.1"/>
    <property type="molecule type" value="Genomic_DNA"/>
</dbReference>
<evidence type="ECO:0000313" key="1">
    <source>
        <dbReference type="EMBL" id="MBB2997506.1"/>
    </source>
</evidence>
<gene>
    <name evidence="1" type="ORF">E9229_003778</name>
</gene>
<protein>
    <submittedName>
        <fullName evidence="1">Uncharacterized protein</fullName>
    </submittedName>
</protein>
<name>A0A839QU66_9MICC</name>
<accession>A0A839QU66</accession>
<comment type="caution">
    <text evidence="1">The sequence shown here is derived from an EMBL/GenBank/DDBJ whole genome shotgun (WGS) entry which is preliminary data.</text>
</comment>
<organism evidence="1 2">
    <name type="scientific">Paeniglutamicibacter cryotolerans</name>
    <dbReference type="NCBI Taxonomy" id="670079"/>
    <lineage>
        <taxon>Bacteria</taxon>
        <taxon>Bacillati</taxon>
        <taxon>Actinomycetota</taxon>
        <taxon>Actinomycetes</taxon>
        <taxon>Micrococcales</taxon>
        <taxon>Micrococcaceae</taxon>
        <taxon>Paeniglutamicibacter</taxon>
    </lineage>
</organism>
<reference evidence="1 2" key="1">
    <citation type="submission" date="2020-08" db="EMBL/GenBank/DDBJ databases">
        <title>Sequencing the genomes of 1000 actinobacteria strains.</title>
        <authorList>
            <person name="Klenk H.-P."/>
        </authorList>
    </citation>
    <scope>NUCLEOTIDE SEQUENCE [LARGE SCALE GENOMIC DNA]</scope>
    <source>
        <strain evidence="1 2">DSM 22826</strain>
    </source>
</reference>
<proteinExistence type="predicted"/>